<reference evidence="1" key="1">
    <citation type="submission" date="2021-02" db="EMBL/GenBank/DDBJ databases">
        <title>Comparative genomics reveals that relaxation of natural selection precedes convergent phenotypic evolution of cavefish.</title>
        <authorList>
            <person name="Peng Z."/>
        </authorList>
    </citation>
    <scope>NUCLEOTIDE SEQUENCE</scope>
    <source>
        <tissue evidence="1">Muscle</tissue>
    </source>
</reference>
<proteinExistence type="predicted"/>
<dbReference type="Proteomes" id="UP001059041">
    <property type="component" value="Linkage Group LG7"/>
</dbReference>
<gene>
    <name evidence="1" type="ORF">IRJ41_002462</name>
</gene>
<dbReference type="EMBL" id="JAFHDT010000007">
    <property type="protein sequence ID" value="KAI7807351.1"/>
    <property type="molecule type" value="Genomic_DNA"/>
</dbReference>
<feature type="non-terminal residue" evidence="1">
    <location>
        <position position="1"/>
    </location>
</feature>
<evidence type="ECO:0000313" key="2">
    <source>
        <dbReference type="Proteomes" id="UP001059041"/>
    </source>
</evidence>
<dbReference type="PANTHER" id="PTHR31025:SF19">
    <property type="entry name" value="SI:CH73-42K18.1-RELATED"/>
    <property type="match status" value="1"/>
</dbReference>
<sequence>MPGRLSVFQISDLNDTITLAAYSIDGRLMLSLRRYILLRNMAASSCLMLRVIVDARTTQKITLASYPESIDDLKNVLREKLDLDKNFSLQYEDPDFDGQLVSLVDINELPPKATVKLFFDGETSSTSTTETELLSDVSTPERVSGWPRGNFPVPAFSNEVEHILREGNSAFEKTGKVLQLTRDQKHDILDKVSAAIYNFKAYPSDKELSKAAEALVTKHPCLRELGSDTGWYGWKTSIKFKMGNYRNKLRRAGCMEVAVNAGKRSKTSPDNEPSHSNIKRARRAKVCAEFQRITNQNLANTFYAELDRHSLRLMTLYRQRAAKTGKTADALAEFLRVHDLK</sequence>
<evidence type="ECO:0008006" key="3">
    <source>
        <dbReference type="Google" id="ProtNLM"/>
    </source>
</evidence>
<organism evidence="1 2">
    <name type="scientific">Triplophysa rosa</name>
    <name type="common">Cave loach</name>
    <dbReference type="NCBI Taxonomy" id="992332"/>
    <lineage>
        <taxon>Eukaryota</taxon>
        <taxon>Metazoa</taxon>
        <taxon>Chordata</taxon>
        <taxon>Craniata</taxon>
        <taxon>Vertebrata</taxon>
        <taxon>Euteleostomi</taxon>
        <taxon>Actinopterygii</taxon>
        <taxon>Neopterygii</taxon>
        <taxon>Teleostei</taxon>
        <taxon>Ostariophysi</taxon>
        <taxon>Cypriniformes</taxon>
        <taxon>Nemacheilidae</taxon>
        <taxon>Triplophysa</taxon>
    </lineage>
</organism>
<evidence type="ECO:0000313" key="1">
    <source>
        <dbReference type="EMBL" id="KAI7807351.1"/>
    </source>
</evidence>
<comment type="caution">
    <text evidence="1">The sequence shown here is derived from an EMBL/GenBank/DDBJ whole genome shotgun (WGS) entry which is preliminary data.</text>
</comment>
<accession>A0A9W7WS83</accession>
<name>A0A9W7WS83_TRIRA</name>
<keyword evidence="2" id="KW-1185">Reference proteome</keyword>
<dbReference type="PANTHER" id="PTHR31025">
    <property type="entry name" value="SI:CH211-196P9.1-RELATED"/>
    <property type="match status" value="1"/>
</dbReference>
<protein>
    <recommendedName>
        <fullName evidence="3">Sterile alpha motif domain-containing protein 3</fullName>
    </recommendedName>
</protein>
<dbReference type="AlphaFoldDB" id="A0A9W7WS83"/>